<evidence type="ECO:0008006" key="3">
    <source>
        <dbReference type="Google" id="ProtNLM"/>
    </source>
</evidence>
<dbReference type="RefSeq" id="WP_375517723.1">
    <property type="nucleotide sequence ID" value="NZ_JBHILI010000010.1"/>
</dbReference>
<evidence type="ECO:0000313" key="2">
    <source>
        <dbReference type="Proteomes" id="UP001580391"/>
    </source>
</evidence>
<dbReference type="SUPFAM" id="SSF50447">
    <property type="entry name" value="Translation proteins"/>
    <property type="match status" value="1"/>
</dbReference>
<sequence>MSTETENQEKFAFKIDTIYQMSLGRLAISGQIISGQIKTKENLKILANNVETYVAIETMEIFAKPNQVDIGFKDDYVSFVISGIKKENLKKGMILTK</sequence>
<comment type="caution">
    <text evidence="1">The sequence shown here is derived from an EMBL/GenBank/DDBJ whole genome shotgun (WGS) entry which is preliminary data.</text>
</comment>
<dbReference type="Proteomes" id="UP001580391">
    <property type="component" value="Unassembled WGS sequence"/>
</dbReference>
<proteinExistence type="predicted"/>
<keyword evidence="2" id="KW-1185">Reference proteome</keyword>
<dbReference type="Gene3D" id="2.40.30.10">
    <property type="entry name" value="Translation factors"/>
    <property type="match status" value="1"/>
</dbReference>
<organism evidence="1 2">
    <name type="scientific">Leptospira wolffii</name>
    <dbReference type="NCBI Taxonomy" id="409998"/>
    <lineage>
        <taxon>Bacteria</taxon>
        <taxon>Pseudomonadati</taxon>
        <taxon>Spirochaetota</taxon>
        <taxon>Spirochaetia</taxon>
        <taxon>Leptospirales</taxon>
        <taxon>Leptospiraceae</taxon>
        <taxon>Leptospira</taxon>
    </lineage>
</organism>
<dbReference type="InterPro" id="IPR009000">
    <property type="entry name" value="Transl_B-barrel_sf"/>
</dbReference>
<accession>A0ABV5BTB4</accession>
<gene>
    <name evidence="1" type="ORF">ACE5IX_18560</name>
</gene>
<name>A0ABV5BTB4_9LEPT</name>
<evidence type="ECO:0000313" key="1">
    <source>
        <dbReference type="EMBL" id="MFB5738526.1"/>
    </source>
</evidence>
<reference evidence="1 2" key="1">
    <citation type="submission" date="2024-09" db="EMBL/GenBank/DDBJ databases">
        <title>Taxonomic and Genotyping Characterization of Leptospira Strains isolated from Multiple Sources in Colombia highlights the importance of intermediate species.</title>
        <authorList>
            <person name="Torres Higuera L."/>
            <person name="Rojas Tapias D."/>
            <person name="Jimenez Velasquez S."/>
            <person name="Renjifo Ibanez C."/>
        </authorList>
    </citation>
    <scope>NUCLEOTIDE SEQUENCE [LARGE SCALE GENOMIC DNA]</scope>
    <source>
        <strain evidence="1 2">Lep080</strain>
    </source>
</reference>
<protein>
    <recommendedName>
        <fullName evidence="3">Translation elongation factor EFTu-like domain-containing protein</fullName>
    </recommendedName>
</protein>
<dbReference type="EMBL" id="JBHILJ010000017">
    <property type="protein sequence ID" value="MFB5738526.1"/>
    <property type="molecule type" value="Genomic_DNA"/>
</dbReference>